<accession>X1U6I3</accession>
<protein>
    <submittedName>
        <fullName evidence="1">Uncharacterized protein</fullName>
    </submittedName>
</protein>
<sequence>MDKKKFNEMMNIFIKVYEKGLATDVLKIYFDLFKEIPDNQVDYITQECLKRCHFFPRPADVFDYYNDSFSERREIRKISKEEREKSLRGIKRSRQDFEKIVETSLLMREGRGRK</sequence>
<name>X1U6I3_9ZZZZ</name>
<reference evidence="1" key="1">
    <citation type="journal article" date="2014" name="Front. Microbiol.">
        <title>High frequency of phylogenetically diverse reductive dehalogenase-homologous genes in deep subseafloor sedimentary metagenomes.</title>
        <authorList>
            <person name="Kawai M."/>
            <person name="Futagami T."/>
            <person name="Toyoda A."/>
            <person name="Takaki Y."/>
            <person name="Nishi S."/>
            <person name="Hori S."/>
            <person name="Arai W."/>
            <person name="Tsubouchi T."/>
            <person name="Morono Y."/>
            <person name="Uchiyama I."/>
            <person name="Ito T."/>
            <person name="Fujiyama A."/>
            <person name="Inagaki F."/>
            <person name="Takami H."/>
        </authorList>
    </citation>
    <scope>NUCLEOTIDE SEQUENCE</scope>
    <source>
        <strain evidence="1">Expedition CK06-06</strain>
    </source>
</reference>
<evidence type="ECO:0000313" key="1">
    <source>
        <dbReference type="EMBL" id="GAI87924.1"/>
    </source>
</evidence>
<organism evidence="1">
    <name type="scientific">marine sediment metagenome</name>
    <dbReference type="NCBI Taxonomy" id="412755"/>
    <lineage>
        <taxon>unclassified sequences</taxon>
        <taxon>metagenomes</taxon>
        <taxon>ecological metagenomes</taxon>
    </lineage>
</organism>
<proteinExistence type="predicted"/>
<gene>
    <name evidence="1" type="ORF">S12H4_15688</name>
</gene>
<dbReference type="AlphaFoldDB" id="X1U6I3"/>
<dbReference type="EMBL" id="BARW01007552">
    <property type="protein sequence ID" value="GAI87924.1"/>
    <property type="molecule type" value="Genomic_DNA"/>
</dbReference>
<comment type="caution">
    <text evidence="1">The sequence shown here is derived from an EMBL/GenBank/DDBJ whole genome shotgun (WGS) entry which is preliminary data.</text>
</comment>